<dbReference type="InterPro" id="IPR050121">
    <property type="entry name" value="Cytochrome_P450_monoxygenase"/>
</dbReference>
<organism evidence="10 11">
    <name type="scientific">Apiospora kogelbergensis</name>
    <dbReference type="NCBI Taxonomy" id="1337665"/>
    <lineage>
        <taxon>Eukaryota</taxon>
        <taxon>Fungi</taxon>
        <taxon>Dikarya</taxon>
        <taxon>Ascomycota</taxon>
        <taxon>Pezizomycotina</taxon>
        <taxon>Sordariomycetes</taxon>
        <taxon>Xylariomycetidae</taxon>
        <taxon>Amphisphaeriales</taxon>
        <taxon>Apiosporaceae</taxon>
        <taxon>Apiospora</taxon>
    </lineage>
</organism>
<evidence type="ECO:0000256" key="3">
    <source>
        <dbReference type="ARBA" id="ARBA00022617"/>
    </source>
</evidence>
<feature type="transmembrane region" description="Helical" evidence="9">
    <location>
        <begin position="23"/>
        <end position="41"/>
    </location>
</feature>
<dbReference type="EMBL" id="JAQQWP010000009">
    <property type="protein sequence ID" value="KAK8100456.1"/>
    <property type="molecule type" value="Genomic_DNA"/>
</dbReference>
<dbReference type="PRINTS" id="PR00385">
    <property type="entry name" value="P450"/>
</dbReference>
<dbReference type="GO" id="GO:0004497">
    <property type="term" value="F:monooxygenase activity"/>
    <property type="evidence" value="ECO:0007669"/>
    <property type="project" value="UniProtKB-KW"/>
</dbReference>
<evidence type="ECO:0000313" key="11">
    <source>
        <dbReference type="Proteomes" id="UP001392437"/>
    </source>
</evidence>
<dbReference type="AlphaFoldDB" id="A0AAW0QDM4"/>
<comment type="caution">
    <text evidence="10">The sequence shown here is derived from an EMBL/GenBank/DDBJ whole genome shotgun (WGS) entry which is preliminary data.</text>
</comment>
<keyword evidence="9" id="KW-0472">Membrane</keyword>
<evidence type="ECO:0000256" key="6">
    <source>
        <dbReference type="ARBA" id="ARBA00023033"/>
    </source>
</evidence>
<dbReference type="PROSITE" id="PS00086">
    <property type="entry name" value="CYTOCHROME_P450"/>
    <property type="match status" value="1"/>
</dbReference>
<evidence type="ECO:0000256" key="4">
    <source>
        <dbReference type="ARBA" id="ARBA00022723"/>
    </source>
</evidence>
<comment type="cofactor">
    <cofactor evidence="1 7">
        <name>heme</name>
        <dbReference type="ChEBI" id="CHEBI:30413"/>
    </cofactor>
</comment>
<feature type="binding site" description="axial binding residue" evidence="7">
    <location>
        <position position="397"/>
    </location>
    <ligand>
        <name>heme</name>
        <dbReference type="ChEBI" id="CHEBI:30413"/>
    </ligand>
    <ligandPart>
        <name>Fe</name>
        <dbReference type="ChEBI" id="CHEBI:18248"/>
    </ligandPart>
</feature>
<sequence length="461" mass="52290">MTKQADIYAGYITQSLGLSNPTMLLLLLHLVLLVVVLRRLYFAPASNFPGPFWAKVSMLYEVYHVFFRDDWYDNLISLHENYGPVVRIGPNEVHISDPEFCHNFHRRSDLRKCPEYYGLIGTALGGLAEPQDHLKRKALLQPFFTGKPLAQLISEESSRSGGDTNMTLILWALTNDIMMSYIFGESPGYLAELDLADLPNATRAYGAIDFSTIASHTTKPSQAEKDDDSVFMCLLSQVDGDRKLTTHEIAQAIFIGNESLLSNLSFLLYYMIENPHCVQALRAELDTLDTRTYGHQIWRDPKVSQLPYLDALCRESTRLSPPRWHRQPRQSTEPVPFKTGVIPKGVSISFTLRMLERDETLFRNPEAFLPERWLGGGQEAQTLRQNSITFGTGTRTCLGQSFARQVLKKTLVCILYEFDVSLVDPDKDKNEGLRYLCTYPSKGKAGDMKVRVARRFIASEQ</sequence>
<keyword evidence="8" id="KW-0560">Oxidoreductase</keyword>
<name>A0AAW0QDM4_9PEZI</name>
<dbReference type="Pfam" id="PF00067">
    <property type="entry name" value="p450"/>
    <property type="match status" value="1"/>
</dbReference>
<evidence type="ECO:0000256" key="9">
    <source>
        <dbReference type="SAM" id="Phobius"/>
    </source>
</evidence>
<evidence type="ECO:0000256" key="5">
    <source>
        <dbReference type="ARBA" id="ARBA00023004"/>
    </source>
</evidence>
<dbReference type="InterPro" id="IPR001128">
    <property type="entry name" value="Cyt_P450"/>
</dbReference>
<evidence type="ECO:0000256" key="1">
    <source>
        <dbReference type="ARBA" id="ARBA00001971"/>
    </source>
</evidence>
<accession>A0AAW0QDM4</accession>
<dbReference type="GO" id="GO:0005506">
    <property type="term" value="F:iron ion binding"/>
    <property type="evidence" value="ECO:0007669"/>
    <property type="project" value="InterPro"/>
</dbReference>
<dbReference type="PANTHER" id="PTHR24305">
    <property type="entry name" value="CYTOCHROME P450"/>
    <property type="match status" value="1"/>
</dbReference>
<evidence type="ECO:0000256" key="2">
    <source>
        <dbReference type="ARBA" id="ARBA00010617"/>
    </source>
</evidence>
<keyword evidence="9" id="KW-1133">Transmembrane helix</keyword>
<dbReference type="SUPFAM" id="SSF48264">
    <property type="entry name" value="Cytochrome P450"/>
    <property type="match status" value="1"/>
</dbReference>
<keyword evidence="5 7" id="KW-0408">Iron</keyword>
<comment type="similarity">
    <text evidence="2 8">Belongs to the cytochrome P450 family.</text>
</comment>
<keyword evidence="9" id="KW-0812">Transmembrane</keyword>
<dbReference type="GO" id="GO:0020037">
    <property type="term" value="F:heme binding"/>
    <property type="evidence" value="ECO:0007669"/>
    <property type="project" value="InterPro"/>
</dbReference>
<dbReference type="InterPro" id="IPR036396">
    <property type="entry name" value="Cyt_P450_sf"/>
</dbReference>
<evidence type="ECO:0000313" key="10">
    <source>
        <dbReference type="EMBL" id="KAK8100456.1"/>
    </source>
</evidence>
<reference evidence="10 11" key="1">
    <citation type="submission" date="2023-01" db="EMBL/GenBank/DDBJ databases">
        <title>Analysis of 21 Apiospora genomes using comparative genomics revels a genus with tremendous synthesis potential of carbohydrate active enzymes and secondary metabolites.</title>
        <authorList>
            <person name="Sorensen T."/>
        </authorList>
    </citation>
    <scope>NUCLEOTIDE SEQUENCE [LARGE SCALE GENOMIC DNA]</scope>
    <source>
        <strain evidence="10 11">CBS 117206</strain>
    </source>
</reference>
<keyword evidence="11" id="KW-1185">Reference proteome</keyword>
<dbReference type="PRINTS" id="PR00465">
    <property type="entry name" value="EP450IV"/>
</dbReference>
<proteinExistence type="inferred from homology"/>
<evidence type="ECO:0000256" key="8">
    <source>
        <dbReference type="RuleBase" id="RU000461"/>
    </source>
</evidence>
<dbReference type="Proteomes" id="UP001392437">
    <property type="component" value="Unassembled WGS sequence"/>
</dbReference>
<dbReference type="PANTHER" id="PTHR24305:SF108">
    <property type="entry name" value="P450, PUTATIVE (EUROFUNG)-RELATED"/>
    <property type="match status" value="1"/>
</dbReference>
<protein>
    <submittedName>
        <fullName evidence="10">Benzoate 4-monooxygenase cytochrome P450</fullName>
    </submittedName>
</protein>
<dbReference type="InterPro" id="IPR002403">
    <property type="entry name" value="Cyt_P450_E_grp-IV"/>
</dbReference>
<keyword evidence="4 7" id="KW-0479">Metal-binding</keyword>
<evidence type="ECO:0000256" key="7">
    <source>
        <dbReference type="PIRSR" id="PIRSR602403-1"/>
    </source>
</evidence>
<keyword evidence="6 8" id="KW-0503">Monooxygenase</keyword>
<dbReference type="Gene3D" id="1.10.630.10">
    <property type="entry name" value="Cytochrome P450"/>
    <property type="match status" value="1"/>
</dbReference>
<keyword evidence="3 7" id="KW-0349">Heme</keyword>
<gene>
    <name evidence="10" type="ORF">PG999_010830</name>
</gene>
<dbReference type="InterPro" id="IPR017972">
    <property type="entry name" value="Cyt_P450_CS"/>
</dbReference>
<dbReference type="GO" id="GO:0016705">
    <property type="term" value="F:oxidoreductase activity, acting on paired donors, with incorporation or reduction of molecular oxygen"/>
    <property type="evidence" value="ECO:0007669"/>
    <property type="project" value="InterPro"/>
</dbReference>